<dbReference type="PANTHER" id="PTHR44858:SF1">
    <property type="entry name" value="UDP-N-ACETYLGLUCOSAMINE--PEPTIDE N-ACETYLGLUCOSAMINYLTRANSFERASE SPINDLY-RELATED"/>
    <property type="match status" value="1"/>
</dbReference>
<dbReference type="Gene3D" id="1.25.40.10">
    <property type="entry name" value="Tetratricopeptide repeat domain"/>
    <property type="match status" value="3"/>
</dbReference>
<dbReference type="GO" id="GO:0046813">
    <property type="term" value="P:receptor-mediated virion attachment to host cell"/>
    <property type="evidence" value="ECO:0007669"/>
    <property type="project" value="TreeGrafter"/>
</dbReference>
<feature type="region of interest" description="Disordered" evidence="5">
    <location>
        <begin position="219"/>
        <end position="280"/>
    </location>
</feature>
<evidence type="ECO:0000256" key="2">
    <source>
        <dbReference type="ARBA" id="ARBA00022803"/>
    </source>
</evidence>
<gene>
    <name evidence="6" type="ORF">PGLA2088_LOCUS35626</name>
</gene>
<reference evidence="6" key="1">
    <citation type="submission" date="2021-02" db="EMBL/GenBank/DDBJ databases">
        <authorList>
            <person name="Dougan E. K."/>
            <person name="Rhodes N."/>
            <person name="Thang M."/>
            <person name="Chan C."/>
        </authorList>
    </citation>
    <scope>NUCLEOTIDE SEQUENCE</scope>
</reference>
<dbReference type="EMBL" id="CAJNNW010031890">
    <property type="protein sequence ID" value="CAE8709779.1"/>
    <property type="molecule type" value="Genomic_DNA"/>
</dbReference>
<dbReference type="InterPro" id="IPR013105">
    <property type="entry name" value="TPR_2"/>
</dbReference>
<dbReference type="Proteomes" id="UP000626109">
    <property type="component" value="Unassembled WGS sequence"/>
</dbReference>
<feature type="compositionally biased region" description="Acidic residues" evidence="5">
    <location>
        <begin position="1559"/>
        <end position="1569"/>
    </location>
</feature>
<organism evidence="6 7">
    <name type="scientific">Polarella glacialis</name>
    <name type="common">Dinoflagellate</name>
    <dbReference type="NCBI Taxonomy" id="89957"/>
    <lineage>
        <taxon>Eukaryota</taxon>
        <taxon>Sar</taxon>
        <taxon>Alveolata</taxon>
        <taxon>Dinophyceae</taxon>
        <taxon>Suessiales</taxon>
        <taxon>Suessiaceae</taxon>
        <taxon>Polarella</taxon>
    </lineage>
</organism>
<name>A0A813KPD5_POLGL</name>
<feature type="repeat" description="TPR" evidence="3">
    <location>
        <begin position="176"/>
        <end position="209"/>
    </location>
</feature>
<feature type="region of interest" description="Disordered" evidence="5">
    <location>
        <begin position="1516"/>
        <end position="1585"/>
    </location>
</feature>
<feature type="compositionally biased region" description="Acidic residues" evidence="5">
    <location>
        <begin position="224"/>
        <end position="236"/>
    </location>
</feature>
<dbReference type="InterPro" id="IPR019734">
    <property type="entry name" value="TPR_rpt"/>
</dbReference>
<dbReference type="InterPro" id="IPR050498">
    <property type="entry name" value="Ycf3"/>
</dbReference>
<feature type="non-terminal residue" evidence="6">
    <location>
        <position position="1827"/>
    </location>
</feature>
<feature type="compositionally biased region" description="Basic and acidic residues" evidence="5">
    <location>
        <begin position="1661"/>
        <end position="1718"/>
    </location>
</feature>
<protein>
    <submittedName>
        <fullName evidence="6">Uncharacterized protein</fullName>
    </submittedName>
</protein>
<keyword evidence="1" id="KW-0677">Repeat</keyword>
<sequence length="1827" mass="199741">VSTEVRMQRFQALAQAMKKEETEEESQEGDDEQSSVFLQAFCAGAEKYTDGNFEGAIVDFTEALRLDDGSVQAWWQRASAKASLGMLVEAEDDFAEALLRACSDEELAGIHFSRGSARSDGGDEARGVADFGEALRLQPTRLEAWCCRGTALLAQGDPFSASQDAMSALKLDSECAAAWGLLGAARRAQGRLDEAIRSCQAALQLEPELTWAQDCLQAAQAEQAEQEPAGETETSEASDSRQNGNGPADGEERQRCDAGEQPQPLQLRRPQRLEKANKPRLLRDEGNELFRSGKLKEAALRYQCACEVREEGWQLAASNLAICHLKLGEHALAVDACNLALDVSQVSEQDSGIDFGQSRQRRYKALLTKFKAQAAQGEWLKAFRTLRELRANRDEEGNSAALPADVASAVDQEEHSWRQEHQKQLQLQHQSADAIPKLDHLFRAVCRMLPPDQTAANILDVIVQGGVEYSLEELDLQVLAEGQPAALAAGATVRFVAPGPEVAEPREEERQGFRVLRLQGTYHRVVPTVGPPPELVLLCGANLARDLDSWLPILHCLIDADVLTVVAGLRDESVIQNEDVLLALGCHVVPETLISSKSAWRDGCALGDSESQECEPCEGNVSFVQDGALVAFRGGTPTGLIDNAEALRQVLELRGFKLTAPDSRLKRRSHWECEAFSMSRSVLHPSHMYSSVALRYECTHIGEAGLLIVSSAASGPAGQDQTGQRVEEDVLRARHLRGPSEARRLVAAVCPVRYVDITGGEAFWWGCGMGCPGGAYVTGDCACACVYEGDFSTRPPAVSVDPMAPTTTGFIRPDQSKEYYVVAVCPLSYVDSTGGKAFWYACAIGCPGGAYAAADCSCACVYDVDSQGTGLPTITVPPMPPTTTGPLRPDRIVDLYRPSTLATGPLVDPKNASAGLIGSSLTWKNAEVSAGVGASESNAPAGDNVSWQIVYIVLGIASLVFVGLLIWCSCALALGPTRNIKRVRRLSDFLSHPKISRDVHPPVMSPPVMSPPVMSKPCVEDLQLPAKQLERSCNASVASVSTCTGTDSSNNSHACISSRPGDVRYFLKHKHARVYPEQPAMSHLEVHMGHKLAQVPSLPAGAVLSEVCEDKLTAFRLGSPRPGPKAPKAVKEQKPPRQGWGLQVPVAPEVREVAERHAFQYPRAPRAASPAVSEVMLSCSADSLRGILLSMYLYDMIDRLTWKVKDTRLCKSLFTWAAKTARRVRFGLSWRHFATAKALGHRWLVEVVRWPFTRVARLQPHRPSTCLEQLQLAFCHFNTTDTRNWNSRDHFEHLVDMVRQSDMEGSLEWLKIGRTSDMHSGNEIWASAFASSEVATSIHISSISSLFSAQCLFAAFFSQESSLQLVFEIIETSRSGKESSKLWQVGLCNSLTSCITLDRVDIHRFFPRCYDLTNTVQVEQFVEDFKVTTCLCLLRRFVQGSGRTAEGGLEGKGYPRAVVATALNVCRRRAQDVDDALDEAVEAAVTDEEWRAVEVWSLKNPGKQLKAWGRPKVDRSGVSAVASGPAASQAKASKTTTTTMDASGADDIQEDCKSVTADADADVSDDEGADAPGLEGASEVAPARARCEEDEVLYVAARRELEDKKKAKKDAEEKAKADEEARIKAEFDAAELEKQKAKEAKQEQKRKYNEKMALIKVGLDKAEMEREKKDQARMRQIAEEGEAKRNAEAQQKADEAEAKKKTAEEEAAQKAQAAEDRKKTFRTKAQIEVEDAEKRRKEKQARQEEEYGVAIAGDFEKDDYVEALGNMSVAGELIIKKGALGVVKGPSENDPETRVSVAFFKREKAGYATINCWIGEIKITDAPPVED</sequence>
<feature type="compositionally biased region" description="Basic and acidic residues" evidence="5">
    <location>
        <begin position="1732"/>
        <end position="1745"/>
    </location>
</feature>
<evidence type="ECO:0000256" key="4">
    <source>
        <dbReference type="SAM" id="Coils"/>
    </source>
</evidence>
<feature type="compositionally biased region" description="Low complexity" evidence="5">
    <location>
        <begin position="1516"/>
        <end position="1546"/>
    </location>
</feature>
<feature type="non-terminal residue" evidence="6">
    <location>
        <position position="1"/>
    </location>
</feature>
<accession>A0A813KPD5</accession>
<dbReference type="SUPFAM" id="SSF48452">
    <property type="entry name" value="TPR-like"/>
    <property type="match status" value="2"/>
</dbReference>
<dbReference type="PROSITE" id="PS50005">
    <property type="entry name" value="TPR"/>
    <property type="match status" value="1"/>
</dbReference>
<evidence type="ECO:0000256" key="5">
    <source>
        <dbReference type="SAM" id="MobiDB-lite"/>
    </source>
</evidence>
<dbReference type="PANTHER" id="PTHR44858">
    <property type="entry name" value="TETRATRICOPEPTIDE REPEAT PROTEIN 6"/>
    <property type="match status" value="1"/>
</dbReference>
<dbReference type="Pfam" id="PF07719">
    <property type="entry name" value="TPR_2"/>
    <property type="match status" value="1"/>
</dbReference>
<feature type="coiled-coil region" evidence="4">
    <location>
        <begin position="1594"/>
        <end position="1654"/>
    </location>
</feature>
<keyword evidence="2 3" id="KW-0802">TPR repeat</keyword>
<evidence type="ECO:0000256" key="1">
    <source>
        <dbReference type="ARBA" id="ARBA00022737"/>
    </source>
</evidence>
<evidence type="ECO:0000313" key="6">
    <source>
        <dbReference type="EMBL" id="CAE8709779.1"/>
    </source>
</evidence>
<feature type="region of interest" description="Disordered" evidence="5">
    <location>
        <begin position="1661"/>
        <end position="1745"/>
    </location>
</feature>
<evidence type="ECO:0000256" key="3">
    <source>
        <dbReference type="PROSITE-ProRule" id="PRU00339"/>
    </source>
</evidence>
<dbReference type="SMART" id="SM00028">
    <property type="entry name" value="TPR"/>
    <property type="match status" value="7"/>
</dbReference>
<feature type="region of interest" description="Disordered" evidence="5">
    <location>
        <begin position="1116"/>
        <end position="1141"/>
    </location>
</feature>
<evidence type="ECO:0000313" key="7">
    <source>
        <dbReference type="Proteomes" id="UP000626109"/>
    </source>
</evidence>
<feature type="compositionally biased region" description="Basic and acidic residues" evidence="5">
    <location>
        <begin position="271"/>
        <end position="280"/>
    </location>
</feature>
<proteinExistence type="predicted"/>
<comment type="caution">
    <text evidence="6">The sequence shown here is derived from an EMBL/GenBank/DDBJ whole genome shotgun (WGS) entry which is preliminary data.</text>
</comment>
<dbReference type="InterPro" id="IPR011990">
    <property type="entry name" value="TPR-like_helical_dom_sf"/>
</dbReference>
<keyword evidence="4" id="KW-0175">Coiled coil</keyword>